<evidence type="ECO:0000256" key="1">
    <source>
        <dbReference type="ARBA" id="ARBA00000013"/>
    </source>
</evidence>
<comment type="catalytic activity">
    <reaction evidence="2 18 19">
        <text>(6R)-NADPHX = (6S)-NADPHX</text>
        <dbReference type="Rhea" id="RHEA:32227"/>
        <dbReference type="ChEBI" id="CHEBI:64076"/>
        <dbReference type="ChEBI" id="CHEBI:64077"/>
        <dbReference type="EC" id="5.1.99.6"/>
    </reaction>
</comment>
<dbReference type="InterPro" id="IPR029056">
    <property type="entry name" value="Ribokinase-like"/>
</dbReference>
<evidence type="ECO:0000259" key="20">
    <source>
        <dbReference type="PROSITE" id="PS51383"/>
    </source>
</evidence>
<evidence type="ECO:0000256" key="10">
    <source>
        <dbReference type="ARBA" id="ARBA00023027"/>
    </source>
</evidence>
<evidence type="ECO:0000256" key="12">
    <source>
        <dbReference type="ARBA" id="ARBA00023239"/>
    </source>
</evidence>
<feature type="binding site" evidence="18">
    <location>
        <begin position="134"/>
        <end position="140"/>
    </location>
    <ligand>
        <name>(6S)-NADPHX</name>
        <dbReference type="ChEBI" id="CHEBI:64076"/>
    </ligand>
</feature>
<comment type="similarity">
    <text evidence="17">Belongs to the NnrD/CARKD family.</text>
</comment>
<dbReference type="Gene3D" id="3.40.1190.20">
    <property type="match status" value="1"/>
</dbReference>
<organism evidence="22 23">
    <name type="scientific">Peloplasma aerotolerans</name>
    <dbReference type="NCBI Taxonomy" id="3044389"/>
    <lineage>
        <taxon>Bacteria</taxon>
        <taxon>Bacillati</taxon>
        <taxon>Mycoplasmatota</taxon>
        <taxon>Mollicutes</taxon>
        <taxon>Acholeplasmatales</taxon>
        <taxon>Acholeplasmataceae</taxon>
        <taxon>Peloplasma</taxon>
    </lineage>
</organism>
<evidence type="ECO:0000313" key="23">
    <source>
        <dbReference type="Proteomes" id="UP001431532"/>
    </source>
</evidence>
<evidence type="ECO:0000256" key="11">
    <source>
        <dbReference type="ARBA" id="ARBA00023235"/>
    </source>
</evidence>
<dbReference type="InterPro" id="IPR004443">
    <property type="entry name" value="YjeF_N_dom"/>
</dbReference>
<feature type="domain" description="YjeF C-terminal" evidence="20">
    <location>
        <begin position="222"/>
        <end position="487"/>
    </location>
</feature>
<evidence type="ECO:0000313" key="22">
    <source>
        <dbReference type="EMBL" id="MDI6453728.1"/>
    </source>
</evidence>
<dbReference type="InterPro" id="IPR000631">
    <property type="entry name" value="CARKD"/>
</dbReference>
<dbReference type="EMBL" id="JASCXW010000050">
    <property type="protein sequence ID" value="MDI6453728.1"/>
    <property type="molecule type" value="Genomic_DNA"/>
</dbReference>
<feature type="binding site" evidence="18">
    <location>
        <position position="59"/>
    </location>
    <ligand>
        <name>K(+)</name>
        <dbReference type="ChEBI" id="CHEBI:29103"/>
    </ligand>
</feature>
<dbReference type="PANTHER" id="PTHR12592:SF0">
    <property type="entry name" value="ATP-DEPENDENT (S)-NAD(P)H-HYDRATE DEHYDRATASE"/>
    <property type="match status" value="1"/>
</dbReference>
<comment type="catalytic activity">
    <reaction evidence="15 17 19">
        <text>(6S)-NADHX + ADP = AMP + phosphate + NADH + H(+)</text>
        <dbReference type="Rhea" id="RHEA:32223"/>
        <dbReference type="ChEBI" id="CHEBI:15378"/>
        <dbReference type="ChEBI" id="CHEBI:43474"/>
        <dbReference type="ChEBI" id="CHEBI:57945"/>
        <dbReference type="ChEBI" id="CHEBI:64074"/>
        <dbReference type="ChEBI" id="CHEBI:456215"/>
        <dbReference type="ChEBI" id="CHEBI:456216"/>
        <dbReference type="EC" id="4.2.1.136"/>
    </reaction>
</comment>
<feature type="binding site" evidence="17">
    <location>
        <begin position="403"/>
        <end position="407"/>
    </location>
    <ligand>
        <name>AMP</name>
        <dbReference type="ChEBI" id="CHEBI:456215"/>
    </ligand>
</feature>
<evidence type="ECO:0000256" key="2">
    <source>
        <dbReference type="ARBA" id="ARBA00000909"/>
    </source>
</evidence>
<dbReference type="CDD" id="cd01171">
    <property type="entry name" value="YXKO-related"/>
    <property type="match status" value="1"/>
</dbReference>
<dbReference type="AlphaFoldDB" id="A0AAW6U6Y8"/>
<dbReference type="PROSITE" id="PS01050">
    <property type="entry name" value="YJEF_C_2"/>
    <property type="match status" value="1"/>
</dbReference>
<comment type="function">
    <text evidence="17">Catalyzes the dehydration of the S-form of NAD(P)HX at the expense of ADP, which is converted to AMP. Together with NAD(P)HX epimerase, which catalyzes the epimerization of the S- and R-forms, the enzyme allows the repair of both epimers of NAD(P)HX, a damaged form of NAD(P)H that is a result of enzymatic or heat-dependent hydration.</text>
</comment>
<dbReference type="HAMAP" id="MF_01966">
    <property type="entry name" value="NADHX_epimerase"/>
    <property type="match status" value="1"/>
</dbReference>
<keyword evidence="9 18" id="KW-0630">Potassium</keyword>
<comment type="cofactor">
    <cofactor evidence="18 19">
        <name>K(+)</name>
        <dbReference type="ChEBI" id="CHEBI:29103"/>
    </cofactor>
    <text evidence="18 19">Binds 1 potassium ion per subunit.</text>
</comment>
<keyword evidence="5 18" id="KW-0479">Metal-binding</keyword>
<comment type="catalytic activity">
    <reaction evidence="16 17 19">
        <text>(6S)-NADPHX + ADP = AMP + phosphate + NADPH + H(+)</text>
        <dbReference type="Rhea" id="RHEA:32235"/>
        <dbReference type="ChEBI" id="CHEBI:15378"/>
        <dbReference type="ChEBI" id="CHEBI:43474"/>
        <dbReference type="ChEBI" id="CHEBI:57783"/>
        <dbReference type="ChEBI" id="CHEBI:64076"/>
        <dbReference type="ChEBI" id="CHEBI:456215"/>
        <dbReference type="ChEBI" id="CHEBI:456216"/>
        <dbReference type="EC" id="4.2.1.136"/>
    </reaction>
</comment>
<dbReference type="GO" id="GO:0046872">
    <property type="term" value="F:metal ion binding"/>
    <property type="evidence" value="ECO:0007669"/>
    <property type="project" value="UniProtKB-UniRule"/>
</dbReference>
<keyword evidence="8 17" id="KW-0521">NADP</keyword>
<gene>
    <name evidence="17" type="primary">nnrD</name>
    <name evidence="18" type="synonym">nnrE</name>
    <name evidence="22" type="ORF">QJ521_09140</name>
</gene>
<dbReference type="HAMAP" id="MF_01965">
    <property type="entry name" value="NADHX_dehydratase"/>
    <property type="match status" value="1"/>
</dbReference>
<dbReference type="SUPFAM" id="SSF64153">
    <property type="entry name" value="YjeF N-terminal domain-like"/>
    <property type="match status" value="1"/>
</dbReference>
<evidence type="ECO:0000256" key="18">
    <source>
        <dbReference type="HAMAP-Rule" id="MF_01966"/>
    </source>
</evidence>
<dbReference type="GO" id="GO:0005524">
    <property type="term" value="F:ATP binding"/>
    <property type="evidence" value="ECO:0007669"/>
    <property type="project" value="UniProtKB-UniRule"/>
</dbReference>
<keyword evidence="6 17" id="KW-0547">Nucleotide-binding</keyword>
<name>A0AAW6U6Y8_9MOLU</name>
<dbReference type="GO" id="GO:0052856">
    <property type="term" value="F:NAD(P)HX epimerase activity"/>
    <property type="evidence" value="ECO:0007669"/>
    <property type="project" value="UniProtKB-UniRule"/>
</dbReference>
<feature type="binding site" evidence="17">
    <location>
        <position position="432"/>
    </location>
    <ligand>
        <name>(6S)-NADPHX</name>
        <dbReference type="ChEBI" id="CHEBI:64076"/>
    </ligand>
</feature>
<feature type="binding site" evidence="17">
    <location>
        <position position="366"/>
    </location>
    <ligand>
        <name>(6S)-NADPHX</name>
        <dbReference type="ChEBI" id="CHEBI:64076"/>
    </ligand>
</feature>
<keyword evidence="7 17" id="KW-0067">ATP-binding</keyword>
<dbReference type="EC" id="4.2.1.136" evidence="19"/>
<accession>A0AAW6U6Y8</accession>
<comment type="function">
    <text evidence="18">Catalyzes the epimerization of the S- and R-forms of NAD(P)HX, a damaged form of NAD(P)H that is a result of enzymatic or heat-dependent hydration. This is a prerequisite for the S-specific NAD(P)H-hydrate dehydratase to allow the repair of both epimers of NAD(P)HX.</text>
</comment>
<feature type="binding site" evidence="18">
    <location>
        <position position="130"/>
    </location>
    <ligand>
        <name>K(+)</name>
        <dbReference type="ChEBI" id="CHEBI:29103"/>
    </ligand>
</feature>
<dbReference type="InterPro" id="IPR036652">
    <property type="entry name" value="YjeF_N_dom_sf"/>
</dbReference>
<feature type="binding site" evidence="18">
    <location>
        <position position="166"/>
    </location>
    <ligand>
        <name>K(+)</name>
        <dbReference type="ChEBI" id="CHEBI:29103"/>
    </ligand>
</feature>
<dbReference type="GO" id="GO:0110051">
    <property type="term" value="P:metabolite repair"/>
    <property type="evidence" value="ECO:0007669"/>
    <property type="project" value="TreeGrafter"/>
</dbReference>
<keyword evidence="12 17" id="KW-0456">Lyase</keyword>
<feature type="binding site" evidence="18">
    <location>
        <position position="163"/>
    </location>
    <ligand>
        <name>(6S)-NADPHX</name>
        <dbReference type="ChEBI" id="CHEBI:64076"/>
    </ligand>
</feature>
<comment type="similarity">
    <text evidence="4 19">In the C-terminal section; belongs to the NnrD/CARKD family.</text>
</comment>
<sequence length="488" mass="54568">MEQVVTIKEMKEIEQKTYAVQHISSFDLMVKVGKEIYKTFQKEDSKSKTFLLLCGTGNNGGDALVFGEEAFKQNKKVHAVIIGQPSKQTEESLLMIKRYQDQNMELSFVEHYRDFITLVDQINHIDIIIDGLFGIGLSKKVAGLYKDVIDWMNQQKIKTLSIDCPSGLNADTGEIMGTAVKADLTYTIEAYKQGLLINDGLDCTKDIKVIHVGMESIPNQKFLYDTFQPMPTRIHNSHKYHYKNVLTIGGQVGVMGALTLAGQSALVSGVGLSTIATNIQHQDHFVRSIPELMYEVIQDQKDLLKLINKKDAILFGLGIKASTPFEQMIFDTLIQTDIPLVLDAAGILFLKQKKHSKNQRIIITPHYGEFAKLMDVDVNTISQNPTYYINQCINIYHCEVVLKGPSTIYANQNQMLYLNQGTPALAKAGSGDVLAGIILTFASRNLPIEHAILLHMFAGQEAKSKKHVESILAQDIINSIHLVYKKYG</sequence>
<keyword evidence="11 18" id="KW-0413">Isomerase</keyword>
<dbReference type="EC" id="5.1.99.6" evidence="19"/>
<evidence type="ECO:0000256" key="8">
    <source>
        <dbReference type="ARBA" id="ARBA00022857"/>
    </source>
</evidence>
<feature type="binding site" evidence="17">
    <location>
        <position position="318"/>
    </location>
    <ligand>
        <name>(6S)-NADPHX</name>
        <dbReference type="ChEBI" id="CHEBI:64076"/>
    </ligand>
</feature>
<dbReference type="PROSITE" id="PS51385">
    <property type="entry name" value="YJEF_N"/>
    <property type="match status" value="1"/>
</dbReference>
<comment type="catalytic activity">
    <reaction evidence="1 18 19">
        <text>(6R)-NADHX = (6S)-NADHX</text>
        <dbReference type="Rhea" id="RHEA:32215"/>
        <dbReference type="ChEBI" id="CHEBI:64074"/>
        <dbReference type="ChEBI" id="CHEBI:64075"/>
        <dbReference type="EC" id="5.1.99.6"/>
    </reaction>
</comment>
<comment type="caution">
    <text evidence="22">The sequence shown here is derived from an EMBL/GenBank/DDBJ whole genome shotgun (WGS) entry which is preliminary data.</text>
</comment>
<dbReference type="Proteomes" id="UP001431532">
    <property type="component" value="Unassembled WGS sequence"/>
</dbReference>
<evidence type="ECO:0000256" key="16">
    <source>
        <dbReference type="ARBA" id="ARBA00049209"/>
    </source>
</evidence>
<evidence type="ECO:0000256" key="4">
    <source>
        <dbReference type="ARBA" id="ARBA00009524"/>
    </source>
</evidence>
<reference evidence="22" key="1">
    <citation type="submission" date="2023-05" db="EMBL/GenBank/DDBJ databases">
        <title>Mariniplasma microaerophilum sp. nov., a novel anaerobic mollicute isolated from terrestrial mud volcano, Taman Peninsula, Russia.</title>
        <authorList>
            <person name="Khomyakova M.A."/>
            <person name="Merkel A.Y."/>
            <person name="Slobodkin A.I."/>
        </authorList>
    </citation>
    <scope>NUCLEOTIDE SEQUENCE</scope>
    <source>
        <strain evidence="22">M4Ah</strain>
    </source>
</reference>
<dbReference type="Pfam" id="PF01256">
    <property type="entry name" value="Carb_kinase"/>
    <property type="match status" value="1"/>
</dbReference>
<dbReference type="RefSeq" id="WP_282840178.1">
    <property type="nucleotide sequence ID" value="NZ_JASCXW010000050.1"/>
</dbReference>
<dbReference type="InterPro" id="IPR030677">
    <property type="entry name" value="Nnr"/>
</dbReference>
<comment type="similarity">
    <text evidence="3 19">In the N-terminal section; belongs to the NnrE/AIBP family.</text>
</comment>
<dbReference type="NCBIfam" id="TIGR00197">
    <property type="entry name" value="yjeF_nterm"/>
    <property type="match status" value="1"/>
</dbReference>
<dbReference type="SUPFAM" id="SSF53613">
    <property type="entry name" value="Ribokinase-like"/>
    <property type="match status" value="1"/>
</dbReference>
<dbReference type="PROSITE" id="PS51383">
    <property type="entry name" value="YJEF_C_3"/>
    <property type="match status" value="1"/>
</dbReference>
<comment type="function">
    <text evidence="14 19">Bifunctional enzyme that catalyzes the epimerization of the S- and R-forms of NAD(P)HX and the dehydration of the S-form of NAD(P)HX at the expense of ADP, which is converted to AMP. This allows the repair of both epimers of NAD(P)HX, a damaged form of NAD(P)H that is a result of enzymatic or heat-dependent hydration.</text>
</comment>
<evidence type="ECO:0000259" key="21">
    <source>
        <dbReference type="PROSITE" id="PS51385"/>
    </source>
</evidence>
<evidence type="ECO:0000256" key="9">
    <source>
        <dbReference type="ARBA" id="ARBA00022958"/>
    </source>
</evidence>
<keyword evidence="10 17" id="KW-0520">NAD</keyword>
<dbReference type="Pfam" id="PF03853">
    <property type="entry name" value="YjeF_N"/>
    <property type="match status" value="1"/>
</dbReference>
<evidence type="ECO:0000256" key="13">
    <source>
        <dbReference type="ARBA" id="ARBA00023268"/>
    </source>
</evidence>
<evidence type="ECO:0000256" key="19">
    <source>
        <dbReference type="PIRNR" id="PIRNR017184"/>
    </source>
</evidence>
<feature type="domain" description="YjeF N-terminal" evidence="21">
    <location>
        <begin position="10"/>
        <end position="220"/>
    </location>
</feature>
<comment type="subunit">
    <text evidence="17">Homotetramer.</text>
</comment>
<evidence type="ECO:0000256" key="5">
    <source>
        <dbReference type="ARBA" id="ARBA00022723"/>
    </source>
</evidence>
<comment type="cofactor">
    <cofactor evidence="17">
        <name>Mg(2+)</name>
        <dbReference type="ChEBI" id="CHEBI:18420"/>
    </cofactor>
</comment>
<dbReference type="PIRSF" id="PIRSF017184">
    <property type="entry name" value="Nnr"/>
    <property type="match status" value="1"/>
</dbReference>
<keyword evidence="13" id="KW-0511">Multifunctional enzyme</keyword>
<evidence type="ECO:0000256" key="15">
    <source>
        <dbReference type="ARBA" id="ARBA00048238"/>
    </source>
</evidence>
<feature type="binding site" evidence="17">
    <location>
        <position position="431"/>
    </location>
    <ligand>
        <name>AMP</name>
        <dbReference type="ChEBI" id="CHEBI:456215"/>
    </ligand>
</feature>
<evidence type="ECO:0000256" key="14">
    <source>
        <dbReference type="ARBA" id="ARBA00025153"/>
    </source>
</evidence>
<evidence type="ECO:0000256" key="17">
    <source>
        <dbReference type="HAMAP-Rule" id="MF_01965"/>
    </source>
</evidence>
<comment type="similarity">
    <text evidence="18">Belongs to the NnrE/AIBP family.</text>
</comment>
<dbReference type="Gene3D" id="3.40.50.10260">
    <property type="entry name" value="YjeF N-terminal domain"/>
    <property type="match status" value="1"/>
</dbReference>
<evidence type="ECO:0000256" key="3">
    <source>
        <dbReference type="ARBA" id="ARBA00006001"/>
    </source>
</evidence>
<keyword evidence="23" id="KW-1185">Reference proteome</keyword>
<feature type="binding site" evidence="18">
    <location>
        <position position="145"/>
    </location>
    <ligand>
        <name>(6S)-NADPHX</name>
        <dbReference type="ChEBI" id="CHEBI:64076"/>
    </ligand>
</feature>
<dbReference type="PANTHER" id="PTHR12592">
    <property type="entry name" value="ATP-DEPENDENT (S)-NAD(P)H-HYDRATE DEHYDRATASE FAMILY MEMBER"/>
    <property type="match status" value="1"/>
</dbReference>
<proteinExistence type="inferred from homology"/>
<feature type="binding site" evidence="17">
    <location>
        <position position="257"/>
    </location>
    <ligand>
        <name>(6S)-NADPHX</name>
        <dbReference type="ChEBI" id="CHEBI:64076"/>
    </ligand>
</feature>
<evidence type="ECO:0000256" key="7">
    <source>
        <dbReference type="ARBA" id="ARBA00022840"/>
    </source>
</evidence>
<protein>
    <recommendedName>
        <fullName evidence="19">Bifunctional NAD(P)H-hydrate repair enzyme</fullName>
    </recommendedName>
    <alternativeName>
        <fullName evidence="19">Nicotinamide nucleotide repair protein</fullName>
    </alternativeName>
    <domain>
        <recommendedName>
            <fullName evidence="19">ADP-dependent (S)-NAD(P)H-hydrate dehydratase</fullName>
            <ecNumber evidence="19">4.2.1.136</ecNumber>
        </recommendedName>
        <alternativeName>
            <fullName evidence="19">ADP-dependent NAD(P)HX dehydratase</fullName>
        </alternativeName>
    </domain>
    <domain>
        <recommendedName>
            <fullName evidence="19">NAD(P)H-hydrate epimerase</fullName>
            <ecNumber evidence="19">5.1.99.6</ecNumber>
        </recommendedName>
    </domain>
</protein>
<feature type="binding site" evidence="18">
    <location>
        <begin position="58"/>
        <end position="62"/>
    </location>
    <ligand>
        <name>(6S)-NADPHX</name>
        <dbReference type="ChEBI" id="CHEBI:64076"/>
    </ligand>
</feature>
<dbReference type="InterPro" id="IPR017953">
    <property type="entry name" value="Carbohydrate_kinase_pred_CS"/>
</dbReference>
<evidence type="ECO:0000256" key="6">
    <source>
        <dbReference type="ARBA" id="ARBA00022741"/>
    </source>
</evidence>
<dbReference type="GO" id="GO:0046496">
    <property type="term" value="P:nicotinamide nucleotide metabolic process"/>
    <property type="evidence" value="ECO:0007669"/>
    <property type="project" value="UniProtKB-UniRule"/>
</dbReference>
<dbReference type="GO" id="GO:0052855">
    <property type="term" value="F:ADP-dependent NAD(P)H-hydrate dehydratase activity"/>
    <property type="evidence" value="ECO:0007669"/>
    <property type="project" value="UniProtKB-UniRule"/>
</dbReference>
<dbReference type="NCBIfam" id="TIGR00196">
    <property type="entry name" value="yjeF_cterm"/>
    <property type="match status" value="1"/>
</dbReference>